<dbReference type="GO" id="GO:0032259">
    <property type="term" value="P:methylation"/>
    <property type="evidence" value="ECO:0007669"/>
    <property type="project" value="UniProtKB-KW"/>
</dbReference>
<name>A0A7Y9KF59_9ACTN</name>
<dbReference type="Proteomes" id="UP000591272">
    <property type="component" value="Unassembled WGS sequence"/>
</dbReference>
<feature type="region of interest" description="Disordered" evidence="1">
    <location>
        <begin position="1"/>
        <end position="36"/>
    </location>
</feature>
<sequence length="263" mass="29380">MARVPLPDSLRPFIETREPVKPTAGDGDGHLDPAAISSWTSSGDADRYHDYQAARVARYVVGHSLFDVSAQTGEVSERLVKLLGANLERLVLSDQEQGWVDHLRGRFTKAEVLRLHLPSTPEIEPVDTVLMVNVLGHLSDEAKTIEALAKVIVPGGRFIVWEAGYPELYSPFDRFEAGRRVRYTPDDLSGLLRAAGLRVKFSRPINLLGGLFNRFMVDRTVDYADPRLVRLYDRLVVPLSRPLDRLPLRFGQNVFAVAEVPGK</sequence>
<gene>
    <name evidence="3" type="ORF">BJ999_005546</name>
</gene>
<dbReference type="Gene3D" id="3.40.50.150">
    <property type="entry name" value="Vaccinia Virus protein VP39"/>
    <property type="match status" value="1"/>
</dbReference>
<evidence type="ECO:0000259" key="2">
    <source>
        <dbReference type="Pfam" id="PF08241"/>
    </source>
</evidence>
<proteinExistence type="predicted"/>
<organism evidence="3 4">
    <name type="scientific">Actinomadura citrea</name>
    <dbReference type="NCBI Taxonomy" id="46158"/>
    <lineage>
        <taxon>Bacteria</taxon>
        <taxon>Bacillati</taxon>
        <taxon>Actinomycetota</taxon>
        <taxon>Actinomycetes</taxon>
        <taxon>Streptosporangiales</taxon>
        <taxon>Thermomonosporaceae</taxon>
        <taxon>Actinomadura</taxon>
    </lineage>
</organism>
<dbReference type="InterPro" id="IPR013216">
    <property type="entry name" value="Methyltransf_11"/>
</dbReference>
<reference evidence="3 4" key="1">
    <citation type="submission" date="2020-07" db="EMBL/GenBank/DDBJ databases">
        <title>Sequencing the genomes of 1000 actinobacteria strains.</title>
        <authorList>
            <person name="Klenk H.-P."/>
        </authorList>
    </citation>
    <scope>NUCLEOTIDE SEQUENCE [LARGE SCALE GENOMIC DNA]</scope>
    <source>
        <strain evidence="3 4">DSM 43461</strain>
    </source>
</reference>
<dbReference type="InterPro" id="IPR029063">
    <property type="entry name" value="SAM-dependent_MTases_sf"/>
</dbReference>
<evidence type="ECO:0000313" key="3">
    <source>
        <dbReference type="EMBL" id="NYE15250.1"/>
    </source>
</evidence>
<keyword evidence="3" id="KW-0489">Methyltransferase</keyword>
<dbReference type="Pfam" id="PF08241">
    <property type="entry name" value="Methyltransf_11"/>
    <property type="match status" value="1"/>
</dbReference>
<protein>
    <submittedName>
        <fullName evidence="3">SAM-dependent methyltransferase</fullName>
    </submittedName>
</protein>
<keyword evidence="4" id="KW-1185">Reference proteome</keyword>
<dbReference type="EMBL" id="JACCBT010000001">
    <property type="protein sequence ID" value="NYE15250.1"/>
    <property type="molecule type" value="Genomic_DNA"/>
</dbReference>
<dbReference type="RefSeq" id="WP_179835978.1">
    <property type="nucleotide sequence ID" value="NZ_BMRD01000016.1"/>
</dbReference>
<dbReference type="GO" id="GO:0008757">
    <property type="term" value="F:S-adenosylmethionine-dependent methyltransferase activity"/>
    <property type="evidence" value="ECO:0007669"/>
    <property type="project" value="InterPro"/>
</dbReference>
<keyword evidence="3" id="KW-0808">Transferase</keyword>
<evidence type="ECO:0000313" key="4">
    <source>
        <dbReference type="Proteomes" id="UP000591272"/>
    </source>
</evidence>
<feature type="domain" description="Methyltransferase type 11" evidence="2">
    <location>
        <begin position="69"/>
        <end position="160"/>
    </location>
</feature>
<comment type="caution">
    <text evidence="3">The sequence shown here is derived from an EMBL/GenBank/DDBJ whole genome shotgun (WGS) entry which is preliminary data.</text>
</comment>
<dbReference type="AlphaFoldDB" id="A0A7Y9KF59"/>
<dbReference type="SUPFAM" id="SSF53335">
    <property type="entry name" value="S-adenosyl-L-methionine-dependent methyltransferases"/>
    <property type="match status" value="1"/>
</dbReference>
<evidence type="ECO:0000256" key="1">
    <source>
        <dbReference type="SAM" id="MobiDB-lite"/>
    </source>
</evidence>
<accession>A0A7Y9KF59</accession>